<dbReference type="EMBL" id="SPUM01000002">
    <property type="protein sequence ID" value="TFW36194.1"/>
    <property type="molecule type" value="Genomic_DNA"/>
</dbReference>
<keyword evidence="5" id="KW-1185">Reference proteome</keyword>
<protein>
    <submittedName>
        <fullName evidence="4">Hsp70 family protein</fullName>
    </submittedName>
</protein>
<name>A0A4Y9T6J4_9BURK</name>
<dbReference type="PANTHER" id="PTHR42749">
    <property type="entry name" value="CELL SHAPE-DETERMINING PROTEIN MREB"/>
    <property type="match status" value="1"/>
</dbReference>
<keyword evidence="3" id="KW-0067">ATP-binding</keyword>
<dbReference type="PRINTS" id="PR00301">
    <property type="entry name" value="HEATSHOCK70"/>
</dbReference>
<dbReference type="InterPro" id="IPR043129">
    <property type="entry name" value="ATPase_NBD"/>
</dbReference>
<dbReference type="AlphaFoldDB" id="A0A4Y9T6J4"/>
<dbReference type="Pfam" id="PF00012">
    <property type="entry name" value="HSP70"/>
    <property type="match status" value="1"/>
</dbReference>
<dbReference type="GO" id="GO:0140662">
    <property type="term" value="F:ATP-dependent protein folding chaperone"/>
    <property type="evidence" value="ECO:0007669"/>
    <property type="project" value="InterPro"/>
</dbReference>
<evidence type="ECO:0000256" key="2">
    <source>
        <dbReference type="ARBA" id="ARBA00022741"/>
    </source>
</evidence>
<dbReference type="RefSeq" id="WP_135187758.1">
    <property type="nucleotide sequence ID" value="NZ_SPUM01000002.1"/>
</dbReference>
<sequence length="616" mass="66250">MSDPRYAIGIDLGTTHSALSYVDLQTSDGEQPVQEVQPIPQLSAPGTVEALPLLPSFLYLPHPDELAPGELALPWAPGGETQVVGEMARSRGATTPIRLVSSAKSWLCHPGVDRRAAILPTDAPEEVPHISPLEASTRYLQHLRRAWDAAHPEAPFDQQAVTVTIPASFDPAARELTAEAARAAGYAAPTLLEEPQAALYSWIQGSAGRWRKQVQPGDIILVVDVGGGTSDFSLIAILERDGKLEPHRVAVGDHILLGGDNMDLALAHLVARKLAANGTQLDAWQMRALTYGCRSAKEHLLADADAASWPIVVPSRGSKLIGGSIRTELTRDEVTTFITDGFFPRVEASSRPAVRTRAGLTTLGLPYAQDAAITRHLAAFLGRQAGATAELEGFAGRVSQEHTFLHPSAVLFNGGVFKSGILAQRMMDTINDWLYMEGAEPARMLEGADLDLAVARGAAYFGYARRGGGVRIRGGTARSYYVGVESSMPAIPGFEPPIEALCVAPFGMEEGSELELPGREFGLVIGEPVHFRFFGSSTRRQDAIGEVLDSWNPDELQELNEIQATLPAEGRTPGEIVEVKLHSLATEAGTLELAAVARDGQRWKVEFDVRSAPQQQ</sequence>
<dbReference type="PANTHER" id="PTHR42749:SF1">
    <property type="entry name" value="CELL SHAPE-DETERMINING PROTEIN MREB"/>
    <property type="match status" value="1"/>
</dbReference>
<comment type="caution">
    <text evidence="4">The sequence shown here is derived from an EMBL/GenBank/DDBJ whole genome shotgun (WGS) entry which is preliminary data.</text>
</comment>
<keyword evidence="2" id="KW-0547">Nucleotide-binding</keyword>
<dbReference type="PROSITE" id="PS00297">
    <property type="entry name" value="HSP70_1"/>
    <property type="match status" value="1"/>
</dbReference>
<dbReference type="Gene3D" id="3.30.420.40">
    <property type="match status" value="2"/>
</dbReference>
<proteinExistence type="inferred from homology"/>
<dbReference type="SUPFAM" id="SSF53067">
    <property type="entry name" value="Actin-like ATPase domain"/>
    <property type="match status" value="2"/>
</dbReference>
<evidence type="ECO:0000313" key="5">
    <source>
        <dbReference type="Proteomes" id="UP000297258"/>
    </source>
</evidence>
<organism evidence="4 5">
    <name type="scientific">Massilia horti</name>
    <dbReference type="NCBI Taxonomy" id="2562153"/>
    <lineage>
        <taxon>Bacteria</taxon>
        <taxon>Pseudomonadati</taxon>
        <taxon>Pseudomonadota</taxon>
        <taxon>Betaproteobacteria</taxon>
        <taxon>Burkholderiales</taxon>
        <taxon>Oxalobacteraceae</taxon>
        <taxon>Telluria group</taxon>
        <taxon>Massilia</taxon>
    </lineage>
</organism>
<dbReference type="Proteomes" id="UP000297258">
    <property type="component" value="Unassembled WGS sequence"/>
</dbReference>
<comment type="similarity">
    <text evidence="1">Belongs to the heat shock protein 70 family.</text>
</comment>
<dbReference type="Gene3D" id="3.90.640.10">
    <property type="entry name" value="Actin, Chain A, domain 4"/>
    <property type="match status" value="1"/>
</dbReference>
<dbReference type="OrthoDB" id="580874at2"/>
<evidence type="ECO:0000256" key="3">
    <source>
        <dbReference type="ARBA" id="ARBA00022840"/>
    </source>
</evidence>
<accession>A0A4Y9T6J4</accession>
<evidence type="ECO:0000313" key="4">
    <source>
        <dbReference type="EMBL" id="TFW36194.1"/>
    </source>
</evidence>
<evidence type="ECO:0000256" key="1">
    <source>
        <dbReference type="ARBA" id="ARBA00007381"/>
    </source>
</evidence>
<dbReference type="InterPro" id="IPR018181">
    <property type="entry name" value="Heat_shock_70_CS"/>
</dbReference>
<reference evidence="4 5" key="1">
    <citation type="submission" date="2019-03" db="EMBL/GenBank/DDBJ databases">
        <title>Draft genome of Massilia hortus sp. nov., a novel bacterial species of the Oxalobacteraceae family.</title>
        <authorList>
            <person name="Peta V."/>
            <person name="Raths R."/>
            <person name="Bucking H."/>
        </authorList>
    </citation>
    <scope>NUCLEOTIDE SEQUENCE [LARGE SCALE GENOMIC DNA]</scope>
    <source>
        <strain evidence="4 5">ONC3</strain>
    </source>
</reference>
<dbReference type="InterPro" id="IPR013126">
    <property type="entry name" value="Hsp_70_fam"/>
</dbReference>
<dbReference type="PROSITE" id="PS00329">
    <property type="entry name" value="HSP70_2"/>
    <property type="match status" value="1"/>
</dbReference>
<gene>
    <name evidence="4" type="ORF">E4O92_00370</name>
</gene>
<dbReference type="GO" id="GO:0005524">
    <property type="term" value="F:ATP binding"/>
    <property type="evidence" value="ECO:0007669"/>
    <property type="project" value="UniProtKB-KW"/>
</dbReference>
<dbReference type="CDD" id="cd10170">
    <property type="entry name" value="ASKHA_NBD_HSP70"/>
    <property type="match status" value="1"/>
</dbReference>